<accession>A0A7J7ZYL8</accession>
<keyword evidence="7" id="KW-0229">DNA integration</keyword>
<dbReference type="PROSITE" id="PS51027">
    <property type="entry name" value="INTEGRASE_DBD"/>
    <property type="match status" value="1"/>
</dbReference>
<gene>
    <name evidence="12" type="ORF">mMyoMyo1_009846</name>
</gene>
<dbReference type="GO" id="GO:0015074">
    <property type="term" value="P:DNA integration"/>
    <property type="evidence" value="ECO:0007669"/>
    <property type="project" value="UniProtKB-KW"/>
</dbReference>
<name>A0A7J7ZYL8_MYOMY</name>
<feature type="domain" description="Integrase-type" evidence="11">
    <location>
        <begin position="127"/>
        <end position="176"/>
    </location>
</feature>
<dbReference type="GO" id="GO:0046872">
    <property type="term" value="F:metal ion binding"/>
    <property type="evidence" value="ECO:0007669"/>
    <property type="project" value="UniProtKB-KW"/>
</dbReference>
<dbReference type="Gene3D" id="2.30.30.10">
    <property type="entry name" value="Integrase, C-terminal domain superfamily, retroviral"/>
    <property type="match status" value="1"/>
</dbReference>
<keyword evidence="6" id="KW-0378">Hydrolase</keyword>
<evidence type="ECO:0000259" key="11">
    <source>
        <dbReference type="PROSITE" id="PS51027"/>
    </source>
</evidence>
<dbReference type="AlphaFoldDB" id="A0A7J7ZYL8"/>
<evidence type="ECO:0000256" key="7">
    <source>
        <dbReference type="ARBA" id="ARBA00022908"/>
    </source>
</evidence>
<reference evidence="12 13" key="1">
    <citation type="journal article" date="2020" name="Nature">
        <title>Six reference-quality genomes reveal evolution of bat adaptations.</title>
        <authorList>
            <person name="Jebb D."/>
            <person name="Huang Z."/>
            <person name="Pippel M."/>
            <person name="Hughes G.M."/>
            <person name="Lavrichenko K."/>
            <person name="Devanna P."/>
            <person name="Winkler S."/>
            <person name="Jermiin L.S."/>
            <person name="Skirmuntt E.C."/>
            <person name="Katzourakis A."/>
            <person name="Burkitt-Gray L."/>
            <person name="Ray D.A."/>
            <person name="Sullivan K.A.M."/>
            <person name="Roscito J.G."/>
            <person name="Kirilenko B.M."/>
            <person name="Davalos L.M."/>
            <person name="Corthals A.P."/>
            <person name="Power M.L."/>
            <person name="Jones G."/>
            <person name="Ransome R.D."/>
            <person name="Dechmann D.K.N."/>
            <person name="Locatelli A.G."/>
            <person name="Puechmaille S.J."/>
            <person name="Fedrigo O."/>
            <person name="Jarvis E.D."/>
            <person name="Hiller M."/>
            <person name="Vernes S.C."/>
            <person name="Myers E.W."/>
            <person name="Teeling E.C."/>
        </authorList>
    </citation>
    <scope>NUCLEOTIDE SEQUENCE [LARGE SCALE GENOMIC DNA]</scope>
    <source>
        <strain evidence="12">MMyoMyo1</strain>
        <tissue evidence="12">Flight muscle</tissue>
    </source>
</reference>
<evidence type="ECO:0000313" key="13">
    <source>
        <dbReference type="Proteomes" id="UP000527355"/>
    </source>
</evidence>
<evidence type="ECO:0000256" key="3">
    <source>
        <dbReference type="ARBA" id="ARBA00022722"/>
    </source>
</evidence>
<protein>
    <recommendedName>
        <fullName evidence="11">Integrase-type domain-containing protein</fullName>
    </recommendedName>
</protein>
<keyword evidence="9" id="KW-0238">DNA-binding</keyword>
<evidence type="ECO:0000256" key="6">
    <source>
        <dbReference type="ARBA" id="ARBA00022801"/>
    </source>
</evidence>
<dbReference type="GO" id="GO:0003677">
    <property type="term" value="F:DNA binding"/>
    <property type="evidence" value="ECO:0007669"/>
    <property type="project" value="UniProtKB-KW"/>
</dbReference>
<evidence type="ECO:0000256" key="9">
    <source>
        <dbReference type="ARBA" id="ARBA00023125"/>
    </source>
</evidence>
<dbReference type="EMBL" id="JABWUV010000002">
    <property type="protein sequence ID" value="KAF6378976.1"/>
    <property type="molecule type" value="Genomic_DNA"/>
</dbReference>
<dbReference type="InterPro" id="IPR012337">
    <property type="entry name" value="RNaseH-like_sf"/>
</dbReference>
<proteinExistence type="predicted"/>
<dbReference type="InterPro" id="IPR036397">
    <property type="entry name" value="RNaseH_sf"/>
</dbReference>
<keyword evidence="4" id="KW-0479">Metal-binding</keyword>
<keyword evidence="3" id="KW-0540">Nuclease</keyword>
<evidence type="ECO:0000256" key="2">
    <source>
        <dbReference type="ARBA" id="ARBA00022695"/>
    </source>
</evidence>
<dbReference type="Proteomes" id="UP000527355">
    <property type="component" value="Unassembled WGS sequence"/>
</dbReference>
<keyword evidence="5" id="KW-0255">Endonuclease</keyword>
<dbReference type="GO" id="GO:0004519">
    <property type="term" value="F:endonuclease activity"/>
    <property type="evidence" value="ECO:0007669"/>
    <property type="project" value="UniProtKB-KW"/>
</dbReference>
<keyword evidence="8" id="KW-0695">RNA-directed DNA polymerase</keyword>
<keyword evidence="13" id="KW-1185">Reference proteome</keyword>
<keyword evidence="1" id="KW-0808">Transferase</keyword>
<comment type="caution">
    <text evidence="12">The sequence shown here is derived from an EMBL/GenBank/DDBJ whole genome shotgun (WGS) entry which is preliminary data.</text>
</comment>
<evidence type="ECO:0000256" key="1">
    <source>
        <dbReference type="ARBA" id="ARBA00022679"/>
    </source>
</evidence>
<dbReference type="GO" id="GO:0003964">
    <property type="term" value="F:RNA-directed DNA polymerase activity"/>
    <property type="evidence" value="ECO:0007669"/>
    <property type="project" value="UniProtKB-KW"/>
</dbReference>
<evidence type="ECO:0000256" key="5">
    <source>
        <dbReference type="ARBA" id="ARBA00022759"/>
    </source>
</evidence>
<keyword evidence="2" id="KW-0548">Nucleotidyltransferase</keyword>
<dbReference type="PANTHER" id="PTHR41694:SF3">
    <property type="entry name" value="RNA-DIRECTED DNA POLYMERASE-RELATED"/>
    <property type="match status" value="1"/>
</dbReference>
<evidence type="ECO:0000256" key="10">
    <source>
        <dbReference type="PROSITE-ProRule" id="PRU00506"/>
    </source>
</evidence>
<evidence type="ECO:0000256" key="4">
    <source>
        <dbReference type="ARBA" id="ARBA00022723"/>
    </source>
</evidence>
<feature type="DNA-binding region" description="Integrase-type" evidence="10">
    <location>
        <begin position="127"/>
        <end position="176"/>
    </location>
</feature>
<evidence type="ECO:0000256" key="8">
    <source>
        <dbReference type="ARBA" id="ARBA00022918"/>
    </source>
</evidence>
<organism evidence="12 13">
    <name type="scientific">Myotis myotis</name>
    <name type="common">Greater mouse-eared bat</name>
    <name type="synonym">Vespertilio myotis</name>
    <dbReference type="NCBI Taxonomy" id="51298"/>
    <lineage>
        <taxon>Eukaryota</taxon>
        <taxon>Metazoa</taxon>
        <taxon>Chordata</taxon>
        <taxon>Craniata</taxon>
        <taxon>Vertebrata</taxon>
        <taxon>Euteleostomi</taxon>
        <taxon>Mammalia</taxon>
        <taxon>Eutheria</taxon>
        <taxon>Laurasiatheria</taxon>
        <taxon>Chiroptera</taxon>
        <taxon>Yangochiroptera</taxon>
        <taxon>Vespertilionidae</taxon>
        <taxon>Myotis</taxon>
    </lineage>
</organism>
<dbReference type="GO" id="GO:0016787">
    <property type="term" value="F:hydrolase activity"/>
    <property type="evidence" value="ECO:0007669"/>
    <property type="project" value="UniProtKB-KW"/>
</dbReference>
<sequence>MNKLRMLTWRDYPGLLKWTHCNHKGLCNVKMDTGSQSHKAIRRCYAPGLKDGGREQLPEAGPSLLLERAHQTLKTQIKKLQENEFKYSSPHHVLQHAQFVINILNVDSEGNSPMYRHWNPDLTKPKALVKWRDLLTGAWKGPDVLLTQGRGYACIFPQDADSPVWIPDRLVRPYVSPPAISASS</sequence>
<dbReference type="InterPro" id="IPR036862">
    <property type="entry name" value="Integrase_C_dom_sf_retrovir"/>
</dbReference>
<dbReference type="PANTHER" id="PTHR41694">
    <property type="entry name" value="ENDOGENOUS RETROVIRUS GROUP K MEMBER POL PROTEIN"/>
    <property type="match status" value="1"/>
</dbReference>
<dbReference type="SUPFAM" id="SSF50122">
    <property type="entry name" value="DNA-binding domain of retroviral integrase"/>
    <property type="match status" value="1"/>
</dbReference>
<dbReference type="SUPFAM" id="SSF53098">
    <property type="entry name" value="Ribonuclease H-like"/>
    <property type="match status" value="1"/>
</dbReference>
<dbReference type="GO" id="GO:0035613">
    <property type="term" value="F:RNA stem-loop binding"/>
    <property type="evidence" value="ECO:0007669"/>
    <property type="project" value="TreeGrafter"/>
</dbReference>
<evidence type="ECO:0000313" key="12">
    <source>
        <dbReference type="EMBL" id="KAF6378976.1"/>
    </source>
</evidence>
<dbReference type="Pfam" id="PF00552">
    <property type="entry name" value="IN_DBD_C"/>
    <property type="match status" value="1"/>
</dbReference>
<dbReference type="Gene3D" id="3.30.420.10">
    <property type="entry name" value="Ribonuclease H-like superfamily/Ribonuclease H"/>
    <property type="match status" value="1"/>
</dbReference>
<dbReference type="InterPro" id="IPR001037">
    <property type="entry name" value="Integrase_C_retrovir"/>
</dbReference>